<name>A0A2C9WHE3_MANES</name>
<keyword evidence="1" id="KW-1133">Transmembrane helix</keyword>
<keyword evidence="1" id="KW-0472">Membrane</keyword>
<gene>
    <name evidence="2" type="ORF">MANES_02G213400</name>
</gene>
<protein>
    <submittedName>
        <fullName evidence="2">Uncharacterized protein</fullName>
    </submittedName>
</protein>
<proteinExistence type="predicted"/>
<keyword evidence="1" id="KW-0812">Transmembrane</keyword>
<evidence type="ECO:0000313" key="2">
    <source>
        <dbReference type="EMBL" id="OAY58870.1"/>
    </source>
</evidence>
<feature type="transmembrane region" description="Helical" evidence="1">
    <location>
        <begin position="27"/>
        <end position="48"/>
    </location>
</feature>
<organism evidence="2">
    <name type="scientific">Manihot esculenta</name>
    <name type="common">Cassava</name>
    <name type="synonym">Jatropha manihot</name>
    <dbReference type="NCBI Taxonomy" id="3983"/>
    <lineage>
        <taxon>Eukaryota</taxon>
        <taxon>Viridiplantae</taxon>
        <taxon>Streptophyta</taxon>
        <taxon>Embryophyta</taxon>
        <taxon>Tracheophyta</taxon>
        <taxon>Spermatophyta</taxon>
        <taxon>Magnoliopsida</taxon>
        <taxon>eudicotyledons</taxon>
        <taxon>Gunneridae</taxon>
        <taxon>Pentapetalae</taxon>
        <taxon>rosids</taxon>
        <taxon>fabids</taxon>
        <taxon>Malpighiales</taxon>
        <taxon>Euphorbiaceae</taxon>
        <taxon>Crotonoideae</taxon>
        <taxon>Manihoteae</taxon>
        <taxon>Manihot</taxon>
    </lineage>
</organism>
<accession>A0A2C9WHE3</accession>
<dbReference type="AlphaFoldDB" id="A0A2C9WHE3"/>
<evidence type="ECO:0000256" key="1">
    <source>
        <dbReference type="SAM" id="Phobius"/>
    </source>
</evidence>
<reference evidence="2" key="1">
    <citation type="submission" date="2016-02" db="EMBL/GenBank/DDBJ databases">
        <title>WGS assembly of Manihot esculenta.</title>
        <authorList>
            <person name="Bredeson J.V."/>
            <person name="Prochnik S.E."/>
            <person name="Lyons J.B."/>
            <person name="Schmutz J."/>
            <person name="Grimwood J."/>
            <person name="Vrebalov J."/>
            <person name="Bart R.S."/>
            <person name="Amuge T."/>
            <person name="Ferguson M.E."/>
            <person name="Green R."/>
            <person name="Putnam N."/>
            <person name="Stites J."/>
            <person name="Rounsley S."/>
            <person name="Rokhsar D.S."/>
        </authorList>
    </citation>
    <scope>NUCLEOTIDE SEQUENCE [LARGE SCALE GENOMIC DNA]</scope>
    <source>
        <tissue evidence="2">Leaf</tissue>
    </source>
</reference>
<sequence length="57" mass="6769">MINWYQSLFSSGIELQMADLGRIHGRIRFLSALLFFFLFFPSKFFFLLPSIPSFLLF</sequence>
<dbReference type="EMBL" id="CM004388">
    <property type="protein sequence ID" value="OAY58870.1"/>
    <property type="molecule type" value="Genomic_DNA"/>
</dbReference>